<evidence type="ECO:0000313" key="3">
    <source>
        <dbReference type="EMBL" id="MFD1421865.1"/>
    </source>
</evidence>
<dbReference type="Proteomes" id="UP001597188">
    <property type="component" value="Unassembled WGS sequence"/>
</dbReference>
<sequence>MKRVLLIGMTAGVGGVETFITNIVHNIDHKRFQVDVLLFQDANIKYNSILREASHVYHVNAINKSPFRYLKDIICLYRDNDYDVVHVNECTAKLFVYCWPVIFKRQTKLIIHSHNGNGKFSITHRFLAPIQNRFATELWSCSKEASRWMFGNEKSKPIRIVKNGIDIDKYFFSNCVRLKYRKRFHINSDVCVIGSIARFEKQKNHERLIQIFMEYLKICPDSILILIGEGTLKEKVISQIRNLNIEDRVILLHNRNDISELLQLFDVLLMPSLYEGLPFVALEAQAVGLPVLASDTVDKMSNITGNMIFHSLSASNLVWAKILWRTFTHSKVREKREDIIAAFQVNGYSIKSTIKQIEKMYGN</sequence>
<organism evidence="3 4">
    <name type="scientific">Lactiplantibacillus songbeiensis</name>
    <dbReference type="NCBI Taxonomy" id="2559920"/>
    <lineage>
        <taxon>Bacteria</taxon>
        <taxon>Bacillati</taxon>
        <taxon>Bacillota</taxon>
        <taxon>Bacilli</taxon>
        <taxon>Lactobacillales</taxon>
        <taxon>Lactobacillaceae</taxon>
        <taxon>Lactiplantibacillus</taxon>
    </lineage>
</organism>
<feature type="domain" description="Glycosyltransferase subfamily 4-like N-terminal" evidence="2">
    <location>
        <begin position="13"/>
        <end position="168"/>
    </location>
</feature>
<name>A0ABW4C4G1_9LACO</name>
<gene>
    <name evidence="3" type="ORF">ACFQ5L_13040</name>
</gene>
<dbReference type="SUPFAM" id="SSF53756">
    <property type="entry name" value="UDP-Glycosyltransferase/glycogen phosphorylase"/>
    <property type="match status" value="1"/>
</dbReference>
<dbReference type="EMBL" id="JBHTOJ010000047">
    <property type="protein sequence ID" value="MFD1421865.1"/>
    <property type="molecule type" value="Genomic_DNA"/>
</dbReference>
<dbReference type="InterPro" id="IPR001296">
    <property type="entry name" value="Glyco_trans_1"/>
</dbReference>
<dbReference type="Pfam" id="PF00534">
    <property type="entry name" value="Glycos_transf_1"/>
    <property type="match status" value="1"/>
</dbReference>
<dbReference type="Gene3D" id="3.40.50.2000">
    <property type="entry name" value="Glycogen Phosphorylase B"/>
    <property type="match status" value="2"/>
</dbReference>
<comment type="caution">
    <text evidence="3">The sequence shown here is derived from an EMBL/GenBank/DDBJ whole genome shotgun (WGS) entry which is preliminary data.</text>
</comment>
<dbReference type="PANTHER" id="PTHR12526">
    <property type="entry name" value="GLYCOSYLTRANSFERASE"/>
    <property type="match status" value="1"/>
</dbReference>
<dbReference type="InterPro" id="IPR028098">
    <property type="entry name" value="Glyco_trans_4-like_N"/>
</dbReference>
<dbReference type="PANTHER" id="PTHR12526:SF630">
    <property type="entry name" value="GLYCOSYLTRANSFERASE"/>
    <property type="match status" value="1"/>
</dbReference>
<reference evidence="4" key="1">
    <citation type="journal article" date="2019" name="Int. J. Syst. Evol. Microbiol.">
        <title>The Global Catalogue of Microorganisms (GCM) 10K type strain sequencing project: providing services to taxonomists for standard genome sequencing and annotation.</title>
        <authorList>
            <consortium name="The Broad Institute Genomics Platform"/>
            <consortium name="The Broad Institute Genome Sequencing Center for Infectious Disease"/>
            <person name="Wu L."/>
            <person name="Ma J."/>
        </authorList>
    </citation>
    <scope>NUCLEOTIDE SEQUENCE [LARGE SCALE GENOMIC DNA]</scope>
    <source>
        <strain evidence="4">CCM 8931</strain>
    </source>
</reference>
<proteinExistence type="predicted"/>
<feature type="domain" description="Glycosyl transferase family 1" evidence="1">
    <location>
        <begin position="179"/>
        <end position="297"/>
    </location>
</feature>
<keyword evidence="4" id="KW-1185">Reference proteome</keyword>
<dbReference type="RefSeq" id="WP_137634563.1">
    <property type="nucleotide sequence ID" value="NZ_BJDL01000011.1"/>
</dbReference>
<evidence type="ECO:0000259" key="2">
    <source>
        <dbReference type="Pfam" id="PF13439"/>
    </source>
</evidence>
<protein>
    <submittedName>
        <fullName evidence="3">Glycosyltransferase family 1 protein</fullName>
    </submittedName>
</protein>
<evidence type="ECO:0000259" key="1">
    <source>
        <dbReference type="Pfam" id="PF00534"/>
    </source>
</evidence>
<dbReference type="CDD" id="cd03812">
    <property type="entry name" value="GT4_CapH-like"/>
    <property type="match status" value="1"/>
</dbReference>
<accession>A0ABW4C4G1</accession>
<dbReference type="Pfam" id="PF13439">
    <property type="entry name" value="Glyco_transf_4"/>
    <property type="match status" value="1"/>
</dbReference>
<evidence type="ECO:0000313" key="4">
    <source>
        <dbReference type="Proteomes" id="UP001597188"/>
    </source>
</evidence>